<proteinExistence type="predicted"/>
<gene>
    <name evidence="1" type="ORF">TNCT_379321</name>
</gene>
<reference evidence="1" key="1">
    <citation type="submission" date="2020-07" db="EMBL/GenBank/DDBJ databases">
        <title>Multicomponent nature underlies the extraordinary mechanical properties of spider dragline silk.</title>
        <authorList>
            <person name="Kono N."/>
            <person name="Nakamura H."/>
            <person name="Mori M."/>
            <person name="Yoshida Y."/>
            <person name="Ohtoshi R."/>
            <person name="Malay A.D."/>
            <person name="Moran D.A.P."/>
            <person name="Tomita M."/>
            <person name="Numata K."/>
            <person name="Arakawa K."/>
        </authorList>
    </citation>
    <scope>NUCLEOTIDE SEQUENCE</scope>
</reference>
<protein>
    <submittedName>
        <fullName evidence="1">Uncharacterized protein</fullName>
    </submittedName>
</protein>
<dbReference type="EMBL" id="BMAO01039146">
    <property type="protein sequence ID" value="GFR29229.1"/>
    <property type="molecule type" value="Genomic_DNA"/>
</dbReference>
<comment type="caution">
    <text evidence="1">The sequence shown here is derived from an EMBL/GenBank/DDBJ whole genome shotgun (WGS) entry which is preliminary data.</text>
</comment>
<evidence type="ECO:0000313" key="1">
    <source>
        <dbReference type="EMBL" id="GFR29229.1"/>
    </source>
</evidence>
<dbReference type="Proteomes" id="UP000887116">
    <property type="component" value="Unassembled WGS sequence"/>
</dbReference>
<sequence>MKREIRISSVLPGLSRNGFLHPLPHFIPPPFDGIPASKSVGDPISLSAVNLPTEAVNEKTLDIAMGVISDWGWGNDREKRENFMAVLQGGNFFRMVK</sequence>
<dbReference type="AlphaFoldDB" id="A0A8X6M2T7"/>
<keyword evidence="2" id="KW-1185">Reference proteome</keyword>
<evidence type="ECO:0000313" key="2">
    <source>
        <dbReference type="Proteomes" id="UP000887116"/>
    </source>
</evidence>
<organism evidence="1 2">
    <name type="scientific">Trichonephila clavata</name>
    <name type="common">Joro spider</name>
    <name type="synonym">Nephila clavata</name>
    <dbReference type="NCBI Taxonomy" id="2740835"/>
    <lineage>
        <taxon>Eukaryota</taxon>
        <taxon>Metazoa</taxon>
        <taxon>Ecdysozoa</taxon>
        <taxon>Arthropoda</taxon>
        <taxon>Chelicerata</taxon>
        <taxon>Arachnida</taxon>
        <taxon>Araneae</taxon>
        <taxon>Araneomorphae</taxon>
        <taxon>Entelegynae</taxon>
        <taxon>Araneoidea</taxon>
        <taxon>Nephilidae</taxon>
        <taxon>Trichonephila</taxon>
    </lineage>
</organism>
<accession>A0A8X6M2T7</accession>
<name>A0A8X6M2T7_TRICU</name>